<comment type="caution">
    <text evidence="3">The sequence shown here is derived from an EMBL/GenBank/DDBJ whole genome shotgun (WGS) entry which is preliminary data.</text>
</comment>
<feature type="compositionally biased region" description="Acidic residues" evidence="2">
    <location>
        <begin position="1141"/>
        <end position="1151"/>
    </location>
</feature>
<accession>A0A2A2JRY2</accession>
<evidence type="ECO:0000313" key="3">
    <source>
        <dbReference type="EMBL" id="PAV64411.1"/>
    </source>
</evidence>
<evidence type="ECO:0000313" key="4">
    <source>
        <dbReference type="Proteomes" id="UP000218231"/>
    </source>
</evidence>
<comment type="similarity">
    <text evidence="1">Belongs to the HEATR5 family.</text>
</comment>
<dbReference type="GO" id="GO:0042147">
    <property type="term" value="P:retrograde transport, endosome to Golgi"/>
    <property type="evidence" value="ECO:0007669"/>
    <property type="project" value="TreeGrafter"/>
</dbReference>
<reference evidence="3 4" key="1">
    <citation type="journal article" date="2017" name="Curr. Biol.">
        <title>Genome architecture and evolution of a unichromosomal asexual nematode.</title>
        <authorList>
            <person name="Fradin H."/>
            <person name="Zegar C."/>
            <person name="Gutwein M."/>
            <person name="Lucas J."/>
            <person name="Kovtun M."/>
            <person name="Corcoran D."/>
            <person name="Baugh L.R."/>
            <person name="Kiontke K."/>
            <person name="Gunsalus K."/>
            <person name="Fitch D.H."/>
            <person name="Piano F."/>
        </authorList>
    </citation>
    <scope>NUCLEOTIDE SEQUENCE [LARGE SCALE GENOMIC DNA]</scope>
    <source>
        <strain evidence="3">PF1309</strain>
    </source>
</reference>
<sequence>MDESHSLLLNEDALQACAEQKRPIFFYEWLRYLDRVLPVTQKADLKSIQPHLQKQLESRLTSSIIGAPTRQLLAKCIARMFAIGDSSHLFATINVCNDTLKPKDDSPASIQAKLTALACLRCMYETMGRLVGRSYEETFTLIQKWLKTADSQSRAEMMQTLRSMVSGLGSGGSYIHKDVHKILKHSVTDRAMHVRVAAVQCLTALVPHYPPLYTTELEAICTLSLKALDSSTYEVRREVALLLAKLFATALQPPPNAMTIINGKSVPAQTRSVTVDDVFYILSSGFLRGGIGGFLKTTTANSAQAGGSKEIRVGLAMAYIELCREMGASWLEKHLAIFCRHTLDLAMKCGILAYTSNPVQSAEALMCRRCISFILRSSIGGMLSENSQLTACKYLGALIADFINSFDYSVEPGAERSVGSEAWTSGYAVTVALLELSVLTRQIGSAVTPLFVEASGVMEPVFACLLHPILVVRAATAWCLRCLTLAVPSQLTPLIDRCLSRLEHMKASADAISGYSIALSALMAAAADCKLGIPHGKPKQVLHCANDMLRTASQQSRLTAAKIEAGWMLLNSLISLGPTVIKEHIPKISQMWKAAFPRSVKEAGDEISRGDSFSWQCALVSRAGALSVMIQVASQSDLADDDTLKSMLLPLECTLIMMSQVGSLIRSYGPKMRQLSAVVRIQFYRLILLLHPRSIENLYANLLRELVADITLSDNSQSTTMCSTITQLLTGAENILLSAWYDVADEAFIENQLQLNVLCASAAALRTHCEMRGSKIDNQQFQKSIMGLVIGGLGSQIGTIRAAATETLARLAQAVGDPQYVASMAQFCFDKLTAMRDAPSRAGYTLALGCLHRHAGSLGSGQHLNTGVSILLALAQDGTAPLIQCWSLVSLALIAETGGGMFRGYVEPVLSGCLKLLLTTQLTSADVIQSIGKLLSALITCVGPELAIAGQIEGLRGSLLAACAIMFSNPDPLVKTEAIYSLQQMHLFAPRYVDLHHLVVDVCTLLNSPCLFLRKAIVCCLRQLAQKEAREVREHAQVLVPQGIVDESRKLPLPDTGLEGALFAMLDTETEPVLRAHIQETLISLVQATGGELLNQWLALCKDILATSSNENARSTLVVDDKGGSSSAGGANLGASGRDAGDEDEEGDDDGALAGVQQISDKRKVQPRWPSRVFAISIVRRLMQVCDQERAHIDLTLARELQIASSLHSLQDVINRFSAVPEPEFPGHVILEQFQAQVGAALRPAFTEDTPSHITAAACQVCSTWIGSGVARDLNDLRRVHQLLVSSLAKLRSGSMNSQLYSESAATLEKLSILKAWAEVFVTATEEEKRRQERGSTANQDDPENSYSGESLLSLVRPELDSLVVYWLAALKDAALLALPAAFQDQLKPDEVAFFKLESADACREYYQSSWAPLLLASAIWLKDNGFALPQSSHSETTALPKIDLTSHFYVMLGVAMEVLASRTSLADDQTTLTALRAISTLLALEKCQLIIMEEVKIAVELVNVLHRLVLTRDSSQLQRLCIDCTQCIVDAALCSMRVVASADIDNGNISSPECQRGKLFKGDEIEDLKPGTLTYALLELSICIIIPQVNTPSTQHKSLAPIHFRPLSRLSIDNTLPLADVILLLVRVPQVSLPQYRLLSLPIILHILISFIRECSATNRKAPQGPFASSHLTIVATSSLQALHTITSSKPHDSNRALWMSIMRSAFYSLLVLADDDSHDSCLLMLASVVMASTLPSAVVTSNAESARKFIALLTKCLRSPHPQVFY</sequence>
<dbReference type="OrthoDB" id="192608at2759"/>
<dbReference type="GO" id="GO:0005794">
    <property type="term" value="C:Golgi apparatus"/>
    <property type="evidence" value="ECO:0007669"/>
    <property type="project" value="TreeGrafter"/>
</dbReference>
<evidence type="ECO:0008006" key="5">
    <source>
        <dbReference type="Google" id="ProtNLM"/>
    </source>
</evidence>
<dbReference type="Gene3D" id="1.25.10.10">
    <property type="entry name" value="Leucine-rich Repeat Variant"/>
    <property type="match status" value="2"/>
</dbReference>
<dbReference type="PANTHER" id="PTHR21663:SF0">
    <property type="entry name" value="HEAT REPEAT-CONTAINING PROTEIN 5B"/>
    <property type="match status" value="1"/>
</dbReference>
<keyword evidence="4" id="KW-1185">Reference proteome</keyword>
<dbReference type="Pfam" id="PF25468">
    <property type="entry name" value="HEAT_HEATR5A"/>
    <property type="match status" value="1"/>
</dbReference>
<dbReference type="GO" id="GO:0006897">
    <property type="term" value="P:endocytosis"/>
    <property type="evidence" value="ECO:0007669"/>
    <property type="project" value="TreeGrafter"/>
</dbReference>
<dbReference type="EMBL" id="LIAE01010259">
    <property type="protein sequence ID" value="PAV64410.1"/>
    <property type="molecule type" value="Genomic_DNA"/>
</dbReference>
<feature type="region of interest" description="Disordered" evidence="2">
    <location>
        <begin position="1117"/>
        <end position="1151"/>
    </location>
</feature>
<proteinExistence type="inferred from homology"/>
<dbReference type="InterPro" id="IPR046837">
    <property type="entry name" value="Laa1/Sip1/HEATR5-like_HEAT"/>
</dbReference>
<evidence type="ECO:0000256" key="2">
    <source>
        <dbReference type="SAM" id="MobiDB-lite"/>
    </source>
</evidence>
<feature type="region of interest" description="Disordered" evidence="2">
    <location>
        <begin position="1328"/>
        <end position="1347"/>
    </location>
</feature>
<feature type="compositionally biased region" description="Low complexity" evidence="2">
    <location>
        <begin position="1124"/>
        <end position="1138"/>
    </location>
</feature>
<dbReference type="STRING" id="2018661.A0A2A2JRY2"/>
<dbReference type="SUPFAM" id="SSF48371">
    <property type="entry name" value="ARM repeat"/>
    <property type="match status" value="1"/>
</dbReference>
<dbReference type="EMBL" id="LIAE01010259">
    <property type="protein sequence ID" value="PAV64412.1"/>
    <property type="molecule type" value="Genomic_DNA"/>
</dbReference>
<dbReference type="GO" id="GO:0005829">
    <property type="term" value="C:cytosol"/>
    <property type="evidence" value="ECO:0007669"/>
    <property type="project" value="GOC"/>
</dbReference>
<dbReference type="GO" id="GO:0016020">
    <property type="term" value="C:membrane"/>
    <property type="evidence" value="ECO:0007669"/>
    <property type="project" value="TreeGrafter"/>
</dbReference>
<dbReference type="Pfam" id="PF20210">
    <property type="entry name" value="Laa1_Sip1_HTR5"/>
    <property type="match status" value="1"/>
</dbReference>
<dbReference type="InterPro" id="IPR011989">
    <property type="entry name" value="ARM-like"/>
</dbReference>
<dbReference type="GO" id="GO:0030139">
    <property type="term" value="C:endocytic vesicle"/>
    <property type="evidence" value="ECO:0007669"/>
    <property type="project" value="TreeGrafter"/>
</dbReference>
<dbReference type="Proteomes" id="UP000218231">
    <property type="component" value="Unassembled WGS sequence"/>
</dbReference>
<evidence type="ECO:0000256" key="1">
    <source>
        <dbReference type="ARBA" id="ARBA00008304"/>
    </source>
</evidence>
<dbReference type="PANTHER" id="PTHR21663">
    <property type="entry name" value="HYPOTHETICAL HEAT DOMAIN-CONTAINING"/>
    <property type="match status" value="1"/>
</dbReference>
<name>A0A2A2JRY2_9BILA</name>
<dbReference type="GO" id="GO:0008104">
    <property type="term" value="P:intracellular protein localization"/>
    <property type="evidence" value="ECO:0007669"/>
    <property type="project" value="TreeGrafter"/>
</dbReference>
<protein>
    <recommendedName>
        <fullName evidence="5">HEAT repeat-containing protein 5B</fullName>
    </recommendedName>
</protein>
<organism evidence="3 4">
    <name type="scientific">Diploscapter pachys</name>
    <dbReference type="NCBI Taxonomy" id="2018661"/>
    <lineage>
        <taxon>Eukaryota</taxon>
        <taxon>Metazoa</taxon>
        <taxon>Ecdysozoa</taxon>
        <taxon>Nematoda</taxon>
        <taxon>Chromadorea</taxon>
        <taxon>Rhabditida</taxon>
        <taxon>Rhabditina</taxon>
        <taxon>Rhabditomorpha</taxon>
        <taxon>Rhabditoidea</taxon>
        <taxon>Rhabditidae</taxon>
        <taxon>Diploscapter</taxon>
    </lineage>
</organism>
<dbReference type="EMBL" id="LIAE01010259">
    <property type="protein sequence ID" value="PAV64411.1"/>
    <property type="molecule type" value="Genomic_DNA"/>
</dbReference>
<gene>
    <name evidence="3" type="ORF">WR25_02955</name>
</gene>
<feature type="compositionally biased region" description="Polar residues" evidence="2">
    <location>
        <begin position="1335"/>
        <end position="1347"/>
    </location>
</feature>
<dbReference type="InterPro" id="IPR040108">
    <property type="entry name" value="Laa1/Sip1/HEATR5"/>
</dbReference>
<dbReference type="InterPro" id="IPR016024">
    <property type="entry name" value="ARM-type_fold"/>
</dbReference>